<evidence type="ECO:0000313" key="1">
    <source>
        <dbReference type="EMBL" id="SLM84945.1"/>
    </source>
</evidence>
<proteinExistence type="predicted"/>
<name>A0A1X6WKZ3_9ENTE</name>
<dbReference type="RefSeq" id="WP_086950592.1">
    <property type="nucleotide sequence ID" value="NZ_FWFD01000005.1"/>
</dbReference>
<protein>
    <recommendedName>
        <fullName evidence="3">Polymerase nucleotidyl transferase domain-containing protein</fullName>
    </recommendedName>
</protein>
<dbReference type="AlphaFoldDB" id="A0A1X6WKZ3"/>
<dbReference type="Proteomes" id="UP000195918">
    <property type="component" value="Unassembled WGS sequence"/>
</dbReference>
<evidence type="ECO:0000313" key="2">
    <source>
        <dbReference type="Proteomes" id="UP000195918"/>
    </source>
</evidence>
<accession>A0A1X6WKZ3</accession>
<organism evidence="1 2">
    <name type="scientific">Vagococcus fluvialis bH819</name>
    <dbReference type="NCBI Taxonomy" id="1255619"/>
    <lineage>
        <taxon>Bacteria</taxon>
        <taxon>Bacillati</taxon>
        <taxon>Bacillota</taxon>
        <taxon>Bacilli</taxon>
        <taxon>Lactobacillales</taxon>
        <taxon>Enterococcaceae</taxon>
        <taxon>Vagococcus</taxon>
    </lineage>
</organism>
<dbReference type="EMBL" id="FWFD01000005">
    <property type="protein sequence ID" value="SLM84945.1"/>
    <property type="molecule type" value="Genomic_DNA"/>
</dbReference>
<dbReference type="SUPFAM" id="SSF81301">
    <property type="entry name" value="Nucleotidyltransferase"/>
    <property type="match status" value="1"/>
</dbReference>
<keyword evidence="2" id="KW-1185">Reference proteome</keyword>
<sequence>MLVDSNLPVDRDRLKNRLIRLVKEDDEIIGCFFAGSIGTRTEDFYSDIDARIIVKEKVNLLRKQQEVIRSIGEYLFIEDFTERSSVIHYATFIKLNLFIYRKEQIKPNIWLKEIEIVKDYGSLKEMSDASQAMTYKITQEEFDQYINQYYGYYFELYRSWKREEYNYMEDLTLAIKHSLVSMWYVSKRYVPHTNLDWAKYEGRKTKLSHLETNFLLSYTPCTPDMLESFTKKMEILMLEAAEKIANYNNLNFSIDTFKKVHRRVSFKEDIKEELPLETFIEK</sequence>
<gene>
    <name evidence="1" type="ORF">FM121_02540</name>
</gene>
<dbReference type="OrthoDB" id="2427280at2"/>
<reference evidence="2" key="1">
    <citation type="submission" date="2017-02" db="EMBL/GenBank/DDBJ databases">
        <authorList>
            <person name="Dridi B."/>
        </authorList>
    </citation>
    <scope>NUCLEOTIDE SEQUENCE [LARGE SCALE GENOMIC DNA]</scope>
    <source>
        <strain evidence="2">bH819</strain>
    </source>
</reference>
<evidence type="ECO:0008006" key="3">
    <source>
        <dbReference type="Google" id="ProtNLM"/>
    </source>
</evidence>
<dbReference type="InterPro" id="IPR043519">
    <property type="entry name" value="NT_sf"/>
</dbReference>
<dbReference type="Gene3D" id="3.30.460.10">
    <property type="entry name" value="Beta Polymerase, domain 2"/>
    <property type="match status" value="1"/>
</dbReference>